<dbReference type="RefSeq" id="WP_025167524.1">
    <property type="nucleotide sequence ID" value="NZ_AWSQ01000009.1"/>
</dbReference>
<protein>
    <recommendedName>
        <fullName evidence="3">GIY-YIG domain-containing protein</fullName>
    </recommendedName>
</protein>
<dbReference type="AlphaFoldDB" id="A0A0A1YG57"/>
<gene>
    <name evidence="1" type="ORF">TMS3_0122935</name>
</gene>
<organism evidence="1 2">
    <name type="scientific">Pseudomonas taeanensis MS-3</name>
    <dbReference type="NCBI Taxonomy" id="1395571"/>
    <lineage>
        <taxon>Bacteria</taxon>
        <taxon>Pseudomonadati</taxon>
        <taxon>Pseudomonadota</taxon>
        <taxon>Gammaproteobacteria</taxon>
        <taxon>Pseudomonadales</taxon>
        <taxon>Pseudomonadaceae</taxon>
        <taxon>Pseudomonas</taxon>
    </lineage>
</organism>
<dbReference type="eggNOG" id="ENOG502ZM9K">
    <property type="taxonomic scope" value="Bacteria"/>
</dbReference>
<name>A0A0A1YG57_9PSED</name>
<proteinExistence type="predicted"/>
<dbReference type="EMBL" id="AWSQ01000009">
    <property type="protein sequence ID" value="KFX68056.1"/>
    <property type="molecule type" value="Genomic_DNA"/>
</dbReference>
<dbReference type="Proteomes" id="UP000030063">
    <property type="component" value="Unassembled WGS sequence"/>
</dbReference>
<dbReference type="OrthoDB" id="9904246at2"/>
<evidence type="ECO:0000313" key="2">
    <source>
        <dbReference type="Proteomes" id="UP000030063"/>
    </source>
</evidence>
<comment type="caution">
    <text evidence="1">The sequence shown here is derived from an EMBL/GenBank/DDBJ whole genome shotgun (WGS) entry which is preliminary data.</text>
</comment>
<keyword evidence="2" id="KW-1185">Reference proteome</keyword>
<evidence type="ECO:0000313" key="1">
    <source>
        <dbReference type="EMBL" id="KFX68056.1"/>
    </source>
</evidence>
<reference evidence="1 2" key="1">
    <citation type="journal article" date="2014" name="Genome Announc.">
        <title>Draft Genome Sequence of Petroleum Oil-Degrading Marine Bacterium Pseudomonas taeanensis Strain MS-3, Isolated from a Crude Oil-Contaminated Seashore.</title>
        <authorList>
            <person name="Lee S.Y."/>
            <person name="Kim S.H."/>
            <person name="Lee D.G."/>
            <person name="Shin S."/>
            <person name="Yun S.H."/>
            <person name="Choi C.W."/>
            <person name="Chung Y.H."/>
            <person name="Choi J.S."/>
            <person name="Kahng H.Y."/>
            <person name="Kim S.I."/>
        </authorList>
    </citation>
    <scope>NUCLEOTIDE SEQUENCE [LARGE SCALE GENOMIC DNA]</scope>
    <source>
        <strain evidence="1 2">MS-3</strain>
    </source>
</reference>
<sequence>MAKFLSNGTPDIDITIIKDTEVDRKSLINLKNHEKLGDGVDLIYMYSLENEQINYPKQDGNILYIGEAGRQKKTGMRFTQHISTEATIGGDTGTNYTLSYYYWSGKKIRLKIFILDTENDSKSRKNIEIQIIRHHLKKYGSHPIAQGASGENYTVSSIEKLEAPCIIEQIITSQTN</sequence>
<evidence type="ECO:0008006" key="3">
    <source>
        <dbReference type="Google" id="ProtNLM"/>
    </source>
</evidence>
<accession>A0A0A1YG57</accession>